<keyword evidence="1" id="KW-0547">Nucleotide-binding</keyword>
<dbReference type="Proteomes" id="UP001231370">
    <property type="component" value="Unassembled WGS sequence"/>
</dbReference>
<keyword evidence="2" id="KW-0378">Hydrolase</keyword>
<dbReference type="InterPro" id="IPR011545">
    <property type="entry name" value="DEAD/DEAH_box_helicase_dom"/>
</dbReference>
<dbReference type="PANTHER" id="PTHR47961:SF6">
    <property type="entry name" value="DNA-DIRECTED DNA POLYMERASE"/>
    <property type="match status" value="1"/>
</dbReference>
<evidence type="ECO:0000313" key="6">
    <source>
        <dbReference type="EMBL" id="MDJ1177850.1"/>
    </source>
</evidence>
<sequence length="883" mass="101079">MAFKKIQYTNICPETPEALYRDLRNRKIEGLLSHQADVLRAYTEKGLNEKDLAIQLPTGSGKTLVGLLIAEWRRRKNKEKVVYVCPTKQLANQVVEQSLDKYGIKCDAFIGSQRNYSAKIKSAYNNAETLAVTTYSALFNTNSFFDNADIIVFDDVHSAENYIVKHWSVLISRRKQESKDLFENILTLLTPVLPTEDKTRMLSDSPDISDLQWVQKLATPRLYDLHSDLIQLLDQYTKDTNSDIDSNIKYPWSVIRDHLLACHFYFSYNQILIRPLIPPITSHLPFFNPIQRIYMSATMGKGGDLERLIGIEKIYRLPIPEGWDQQGIGRRLLLFPEMEFNESQAFDITIEMIKKSHRALILTPDNDQASLFKEKIQKEYKVFEVSELEKSKQNFVNTDKAVAIVANRYDGIDLIAEECRLLIIKDLQRATNLQEKFLVTRLAAGILLNERTLTRIIQALGRCTRSATDYAAVIILGEDLSKILSEKGRFLHPELQAEINFGYQQSKEVEKEDFIDNLDIFFKHGEEWNSADEEIITLRNSCHQENLPGIETLESAVTHEIRYQYALWHKDYEKAIAECESVLTSLDDDTDNVKGYRAFWNYLAGSAAWLGAKEYNSTSIESKARTFFKKASEIAPEVNWFIKLSRLQTDGQNPSGEDPSWIVVIENLETQLTKLGTRNNNKFDRELKFITSGIINQEITPETSSKEKNKLSSNFEEAHKRLGTLLGYKAGNVNSTATPDPWWIVGDFLCIVFEDFSSATPEKVLPVDKVRQAVLHPNWIKDNEKIELSISAQITPVIISPCSKIDKNALSHAEGVFHWSLKDFQEWTFSAITAVRELRSSFSGEADIEWRKQAIQKYRDNKIDPESLLASLKLNPLSRLPVD</sequence>
<keyword evidence="4" id="KW-0067">ATP-binding</keyword>
<accession>A0ABT7BFA2</accession>
<evidence type="ECO:0000313" key="7">
    <source>
        <dbReference type="Proteomes" id="UP001231370"/>
    </source>
</evidence>
<comment type="caution">
    <text evidence="6">The sequence shown here is derived from an EMBL/GenBank/DDBJ whole genome shotgun (WGS) entry which is preliminary data.</text>
</comment>
<keyword evidence="3 6" id="KW-0347">Helicase</keyword>
<protein>
    <submittedName>
        <fullName evidence="6">DEAD/DEAH box helicase family protein</fullName>
    </submittedName>
</protein>
<name>A0ABT7BFA2_9CYAN</name>
<evidence type="ECO:0000256" key="3">
    <source>
        <dbReference type="ARBA" id="ARBA00022806"/>
    </source>
</evidence>
<dbReference type="InterPro" id="IPR027417">
    <property type="entry name" value="P-loop_NTPase"/>
</dbReference>
<dbReference type="SMART" id="SM00491">
    <property type="entry name" value="HELICc2"/>
    <property type="match status" value="1"/>
</dbReference>
<dbReference type="EMBL" id="JAQPOK010000022">
    <property type="protein sequence ID" value="MDJ1177850.1"/>
    <property type="molecule type" value="Genomic_DNA"/>
</dbReference>
<dbReference type="GO" id="GO:0004386">
    <property type="term" value="F:helicase activity"/>
    <property type="evidence" value="ECO:0007669"/>
    <property type="project" value="UniProtKB-KW"/>
</dbReference>
<reference evidence="6 7" key="1">
    <citation type="submission" date="2023-01" db="EMBL/GenBank/DDBJ databases">
        <title>Novel diversity within Roseofilum (Cyanobacteria; Desertifilaceae) from marine benthic mats with descriptions of four novel species.</title>
        <authorList>
            <person name="Wang Y."/>
            <person name="Berthold D.E."/>
            <person name="Hu J."/>
            <person name="Lefler F.W."/>
            <person name="Laughinghouse H.D. IV."/>
        </authorList>
    </citation>
    <scope>NUCLEOTIDE SEQUENCE [LARGE SCALE GENOMIC DNA]</scope>
    <source>
        <strain evidence="6 7">BLCC-M91</strain>
    </source>
</reference>
<dbReference type="InterPro" id="IPR006555">
    <property type="entry name" value="ATP-dep_Helicase_C"/>
</dbReference>
<organism evidence="6 7">
    <name type="scientific">Roseofilum halophilum BLCC-M91</name>
    <dbReference type="NCBI Taxonomy" id="3022259"/>
    <lineage>
        <taxon>Bacteria</taxon>
        <taxon>Bacillati</taxon>
        <taxon>Cyanobacteriota</taxon>
        <taxon>Cyanophyceae</taxon>
        <taxon>Desertifilales</taxon>
        <taxon>Desertifilaceae</taxon>
        <taxon>Roseofilum</taxon>
        <taxon>Roseofilum halophilum</taxon>
    </lineage>
</organism>
<dbReference type="Gene3D" id="3.40.50.300">
    <property type="entry name" value="P-loop containing nucleotide triphosphate hydrolases"/>
    <property type="match status" value="2"/>
</dbReference>
<dbReference type="InterPro" id="IPR050474">
    <property type="entry name" value="Hel308_SKI2-like"/>
</dbReference>
<evidence type="ECO:0000256" key="4">
    <source>
        <dbReference type="ARBA" id="ARBA00022840"/>
    </source>
</evidence>
<proteinExistence type="predicted"/>
<evidence type="ECO:0000259" key="5">
    <source>
        <dbReference type="PROSITE" id="PS51192"/>
    </source>
</evidence>
<dbReference type="PROSITE" id="PS51192">
    <property type="entry name" value="HELICASE_ATP_BIND_1"/>
    <property type="match status" value="1"/>
</dbReference>
<dbReference type="SUPFAM" id="SSF52540">
    <property type="entry name" value="P-loop containing nucleoside triphosphate hydrolases"/>
    <property type="match status" value="2"/>
</dbReference>
<dbReference type="RefSeq" id="WP_283761178.1">
    <property type="nucleotide sequence ID" value="NZ_JAQPOK010000022.1"/>
</dbReference>
<dbReference type="Pfam" id="PF00270">
    <property type="entry name" value="DEAD"/>
    <property type="match status" value="1"/>
</dbReference>
<evidence type="ECO:0000256" key="2">
    <source>
        <dbReference type="ARBA" id="ARBA00022801"/>
    </source>
</evidence>
<evidence type="ECO:0000256" key="1">
    <source>
        <dbReference type="ARBA" id="ARBA00022741"/>
    </source>
</evidence>
<dbReference type="InterPro" id="IPR014001">
    <property type="entry name" value="Helicase_ATP-bd"/>
</dbReference>
<gene>
    <name evidence="6" type="ORF">PJF56_03125</name>
</gene>
<dbReference type="SMART" id="SM00487">
    <property type="entry name" value="DEXDc"/>
    <property type="match status" value="1"/>
</dbReference>
<feature type="domain" description="Helicase ATP-binding" evidence="5">
    <location>
        <begin position="43"/>
        <end position="317"/>
    </location>
</feature>
<dbReference type="CDD" id="cd00046">
    <property type="entry name" value="SF2-N"/>
    <property type="match status" value="1"/>
</dbReference>
<keyword evidence="7" id="KW-1185">Reference proteome</keyword>
<dbReference type="PANTHER" id="PTHR47961">
    <property type="entry name" value="DNA POLYMERASE THETA, PUTATIVE (AFU_ORTHOLOGUE AFUA_1G05260)-RELATED"/>
    <property type="match status" value="1"/>
</dbReference>